<dbReference type="NCBIfam" id="NF045794">
    <property type="entry name" value="CsxC_fam"/>
    <property type="match status" value="1"/>
</dbReference>
<dbReference type="Proteomes" id="UP000018877">
    <property type="component" value="Unassembled WGS sequence"/>
</dbReference>
<comment type="caution">
    <text evidence="3">The sequence shown here is derived from an EMBL/GenBank/DDBJ whole genome shotgun (WGS) entry which is preliminary data.</text>
</comment>
<sequence>MGLNDKLQPNQVNQPMDPPGPCAITPTPLSSFTSAPTDFVVNGGVTIVKVPVVVAELTIQIPIEATIDLGAAATEIKQVKKSVFLDQVKLVPVAPFTRIGTTDFFEVTRAKLFIAGHIRKDIQFTTAGAVAGACLTSLMDRVVDIPFTGFTEVTFAAVNRPIIGISETAEANFLNETNPLVPRLDKFFFNNLVKFNEQPYGELVAANFFELDFSPTITTPEGAFTSITEKLVLDLTLKVLQLQQVTLTGSVALVPLLTGLTPPPTP</sequence>
<accession>A0AB94IU48</accession>
<dbReference type="AlphaFoldDB" id="A0AB94IU48"/>
<proteinExistence type="predicted"/>
<organism evidence="3 4">
    <name type="scientific">Neobacillus vireti LMG 21834</name>
    <dbReference type="NCBI Taxonomy" id="1131730"/>
    <lineage>
        <taxon>Bacteria</taxon>
        <taxon>Bacillati</taxon>
        <taxon>Bacillota</taxon>
        <taxon>Bacilli</taxon>
        <taxon>Bacillales</taxon>
        <taxon>Bacillaceae</taxon>
        <taxon>Neobacillus</taxon>
    </lineage>
</organism>
<feature type="domain" description="DUF7852" evidence="2">
    <location>
        <begin position="141"/>
        <end position="212"/>
    </location>
</feature>
<protein>
    <recommendedName>
        <fullName evidence="2">DUF7852 domain-containing protein</fullName>
    </recommendedName>
</protein>
<reference evidence="3 4" key="1">
    <citation type="journal article" date="2014" name="Environ. Microbiol.">
        <title>The nitrate-ammonifying and nosZ-carrying bacterium Bacillus vireti is a potent source and sink for nitric and nitrous oxide under high nitrate conditions.</title>
        <authorList>
            <person name="Mania D."/>
            <person name="Heylen K."/>
            <person name="van Spanning R.J."/>
            <person name="Frostegard A."/>
        </authorList>
    </citation>
    <scope>NUCLEOTIDE SEQUENCE [LARGE SCALE GENOMIC DNA]</scope>
    <source>
        <strain evidence="3 4">LMG 21834</strain>
    </source>
</reference>
<feature type="domain" description="DUF7852" evidence="2">
    <location>
        <begin position="48"/>
        <end position="127"/>
    </location>
</feature>
<evidence type="ECO:0000256" key="1">
    <source>
        <dbReference type="SAM" id="MobiDB-lite"/>
    </source>
</evidence>
<keyword evidence="4" id="KW-1185">Reference proteome</keyword>
<evidence type="ECO:0000259" key="2">
    <source>
        <dbReference type="Pfam" id="PF25250"/>
    </source>
</evidence>
<name>A0AB94IU48_9BACI</name>
<evidence type="ECO:0000313" key="3">
    <source>
        <dbReference type="EMBL" id="ETI70526.1"/>
    </source>
</evidence>
<dbReference type="InterPro" id="IPR057174">
    <property type="entry name" value="DUF7852"/>
</dbReference>
<evidence type="ECO:0000313" key="4">
    <source>
        <dbReference type="Proteomes" id="UP000018877"/>
    </source>
</evidence>
<feature type="region of interest" description="Disordered" evidence="1">
    <location>
        <begin position="1"/>
        <end position="21"/>
    </location>
</feature>
<gene>
    <name evidence="3" type="ORF">BAVI_02219</name>
</gene>
<dbReference type="Pfam" id="PF25250">
    <property type="entry name" value="DUF7852"/>
    <property type="match status" value="2"/>
</dbReference>
<dbReference type="InterPro" id="IPR054845">
    <property type="entry name" value="Exosporium_prot_C"/>
</dbReference>
<dbReference type="EMBL" id="ALAN01000015">
    <property type="protein sequence ID" value="ETI70526.1"/>
    <property type="molecule type" value="Genomic_DNA"/>
</dbReference>